<evidence type="ECO:0000259" key="3">
    <source>
        <dbReference type="PROSITE" id="PS51031"/>
    </source>
</evidence>
<comment type="subcellular location">
    <subcellularLocation>
        <location evidence="1">Nucleus</location>
    </subcellularLocation>
</comment>
<dbReference type="PROSITE" id="PS51031">
    <property type="entry name" value="BESS"/>
    <property type="match status" value="1"/>
</dbReference>
<sequence length="251" mass="28961">MVIVTGKVLMKKWRNIKDSFVKASKNMKNMKSGSGAKHKSPYTYYNILLFLKDSTMVNETESDIANNLSQDHDGPYETSQNVANEKKKKKSNNEDVIGQQLVSVLNKNLEYKKEMENDEDKLFLLSLLREFKKIPDSNKLEARCEIIRAIRNAQQPSFHYSYPNTQFDRGYRNHMYESEYAGRGYQTLDSDYTDRGYESRLNNREPTTTGYQHRQNLPGTSTHSMDTTEEATQESASQDDASLMSELFNSP</sequence>
<dbReference type="InterPro" id="IPR004210">
    <property type="entry name" value="BESS_motif"/>
</dbReference>
<dbReference type="GO" id="GO:0005634">
    <property type="term" value="C:nucleus"/>
    <property type="evidence" value="ECO:0007669"/>
    <property type="project" value="UniProtKB-SubCell"/>
</dbReference>
<protein>
    <submittedName>
        <fullName evidence="5">Uncharacterized protein LOC111362677</fullName>
    </submittedName>
</protein>
<feature type="region of interest" description="Disordered" evidence="2">
    <location>
        <begin position="187"/>
        <end position="251"/>
    </location>
</feature>
<dbReference type="AlphaFoldDB" id="A0A9J7J4Y0"/>
<evidence type="ECO:0000313" key="5">
    <source>
        <dbReference type="RefSeq" id="XP_022835164.1"/>
    </source>
</evidence>
<evidence type="ECO:0000313" key="4">
    <source>
        <dbReference type="Proteomes" id="UP000301870"/>
    </source>
</evidence>
<accession>A0A9J7J4Y0</accession>
<feature type="region of interest" description="Disordered" evidence="2">
    <location>
        <begin position="66"/>
        <end position="95"/>
    </location>
</feature>
<gene>
    <name evidence="5" type="primary">LOC111362677</name>
</gene>
<dbReference type="GeneID" id="111362677"/>
<evidence type="ECO:0000256" key="2">
    <source>
        <dbReference type="SAM" id="MobiDB-lite"/>
    </source>
</evidence>
<keyword evidence="1" id="KW-0539">Nucleus</keyword>
<feature type="compositionally biased region" description="Basic and acidic residues" evidence="2">
    <location>
        <begin position="192"/>
        <end position="203"/>
    </location>
</feature>
<proteinExistence type="predicted"/>
<evidence type="ECO:0000256" key="1">
    <source>
        <dbReference type="PROSITE-ProRule" id="PRU00371"/>
    </source>
</evidence>
<keyword evidence="4" id="KW-1185">Reference proteome</keyword>
<dbReference type="RefSeq" id="XP_022835164.1">
    <property type="nucleotide sequence ID" value="XM_022979396.1"/>
</dbReference>
<dbReference type="Pfam" id="PF02944">
    <property type="entry name" value="BESS"/>
    <property type="match status" value="1"/>
</dbReference>
<reference evidence="5" key="1">
    <citation type="submission" date="2025-08" db="UniProtKB">
        <authorList>
            <consortium name="RefSeq"/>
        </authorList>
    </citation>
    <scope>IDENTIFICATION</scope>
    <source>
        <strain evidence="5">Ishihara</strain>
        <tissue evidence="5">Whole body</tissue>
    </source>
</reference>
<dbReference type="OrthoDB" id="6616165at2759"/>
<organism evidence="4 5">
    <name type="scientific">Spodoptera litura</name>
    <name type="common">Asian cotton leafworm</name>
    <dbReference type="NCBI Taxonomy" id="69820"/>
    <lineage>
        <taxon>Eukaryota</taxon>
        <taxon>Metazoa</taxon>
        <taxon>Ecdysozoa</taxon>
        <taxon>Arthropoda</taxon>
        <taxon>Hexapoda</taxon>
        <taxon>Insecta</taxon>
        <taxon>Pterygota</taxon>
        <taxon>Neoptera</taxon>
        <taxon>Endopterygota</taxon>
        <taxon>Lepidoptera</taxon>
        <taxon>Glossata</taxon>
        <taxon>Ditrysia</taxon>
        <taxon>Noctuoidea</taxon>
        <taxon>Noctuidae</taxon>
        <taxon>Amphipyrinae</taxon>
        <taxon>Spodoptera</taxon>
    </lineage>
</organism>
<dbReference type="KEGG" id="sliu:111362677"/>
<dbReference type="GO" id="GO:0003677">
    <property type="term" value="F:DNA binding"/>
    <property type="evidence" value="ECO:0007669"/>
    <property type="project" value="InterPro"/>
</dbReference>
<dbReference type="Proteomes" id="UP000301870">
    <property type="component" value="Unplaced"/>
</dbReference>
<feature type="domain" description="BESS" evidence="3">
    <location>
        <begin position="117"/>
        <end position="156"/>
    </location>
</feature>
<name>A0A9J7J4Y0_SPOLT</name>
<feature type="compositionally biased region" description="Polar residues" evidence="2">
    <location>
        <begin position="204"/>
        <end position="225"/>
    </location>
</feature>